<geneLocation type="mitochondrion" evidence="2"/>
<reference evidence="2" key="2">
    <citation type="submission" date="2020-07" db="EMBL/GenBank/DDBJ databases">
        <authorList>
            <person name="Fu Y.-T."/>
            <person name="Nie Y."/>
            <person name="Duan D.-Y."/>
            <person name="Liu G.-H."/>
        </authorList>
    </citation>
    <scope>NUCLEOTIDE SEQUENCE</scope>
    <source>
        <strain evidence="2">Chongqing</strain>
    </source>
</reference>
<keyword evidence="1" id="KW-1133">Transmembrane helix</keyword>
<keyword evidence="1" id="KW-0472">Membrane</keyword>
<proteinExistence type="predicted"/>
<dbReference type="AlphaFoldDB" id="A0A7S8WWA1"/>
<keyword evidence="1" id="KW-0812">Transmembrane</keyword>
<name>A0A7S8WWA1_9NEOP</name>
<feature type="transmembrane region" description="Helical" evidence="1">
    <location>
        <begin position="7"/>
        <end position="33"/>
    </location>
</feature>
<accession>A0A7S8WWA1</accession>
<dbReference type="EMBL" id="MT792490">
    <property type="protein sequence ID" value="QPF24311.1"/>
    <property type="molecule type" value="Genomic_DNA"/>
</dbReference>
<gene>
    <name evidence="2" type="primary">nad6</name>
</gene>
<feature type="transmembrane region" description="Helical" evidence="1">
    <location>
        <begin position="130"/>
        <end position="151"/>
    </location>
</feature>
<reference evidence="2" key="1">
    <citation type="journal article" date="2020" name="Parasit. Vectors">
        <title>Variation of mitochondrial minichromosome composition in Hoplopleura lice (Phthiraptera: Hoplopleuridae) from rats.</title>
        <authorList>
            <person name="Fu Y.T."/>
            <person name="Nie Y."/>
            <person name="Duan D.Y."/>
            <person name="Liu G.H."/>
        </authorList>
    </citation>
    <scope>NUCLEOTIDE SEQUENCE</scope>
    <source>
        <strain evidence="2">Chongqing</strain>
    </source>
</reference>
<organism evidence="2">
    <name type="scientific">Hoplopleura sp</name>
    <dbReference type="NCBI Taxonomy" id="2782173"/>
    <lineage>
        <taxon>Eukaryota</taxon>
        <taxon>Metazoa</taxon>
        <taxon>Ecdysozoa</taxon>
        <taxon>Arthropoda</taxon>
        <taxon>Hexapoda</taxon>
        <taxon>Insecta</taxon>
        <taxon>Pterygota</taxon>
        <taxon>Neoptera</taxon>
        <taxon>Paraneoptera</taxon>
        <taxon>Psocodea</taxon>
        <taxon>Troctomorpha</taxon>
        <taxon>Phthiraptera</taxon>
        <taxon>Anoplura</taxon>
        <taxon>Hoplopleuridae</taxon>
        <taxon>Hoplopleura</taxon>
    </lineage>
</organism>
<evidence type="ECO:0000313" key="2">
    <source>
        <dbReference type="EMBL" id="QPF24311.1"/>
    </source>
</evidence>
<evidence type="ECO:0000256" key="1">
    <source>
        <dbReference type="SAM" id="Phobius"/>
    </source>
</evidence>
<feature type="transmembrane region" description="Helical" evidence="1">
    <location>
        <begin position="78"/>
        <end position="98"/>
    </location>
</feature>
<feature type="transmembrane region" description="Helical" evidence="1">
    <location>
        <begin position="45"/>
        <end position="66"/>
    </location>
</feature>
<keyword evidence="2" id="KW-0496">Mitochondrion</keyword>
<sequence>MSVLKLFVLLLFFWETGEMEFGPIVFLIIYLAVSGTEVFFSVSELGGLMFLLGLLGGMGVLMSFLLKLCSPTKVELSLPSLGTSVTFPIFIVCIAVEGHTLGMQPKLVSVTPPINLFFMGEGASEHSGQLTAVVFLITFLMVMLLVVEAVLCHKQKGLL</sequence>
<protein>
    <submittedName>
        <fullName evidence="2">NADH dehydrogenase subunit 6</fullName>
    </submittedName>
</protein>